<reference evidence="1 2" key="1">
    <citation type="journal article" date="2018" name="Mol. Plant">
        <title>The genome of Artemisia annua provides insight into the evolution of Asteraceae family and artemisinin biosynthesis.</title>
        <authorList>
            <person name="Shen Q."/>
            <person name="Zhang L."/>
            <person name="Liao Z."/>
            <person name="Wang S."/>
            <person name="Yan T."/>
            <person name="Shi P."/>
            <person name="Liu M."/>
            <person name="Fu X."/>
            <person name="Pan Q."/>
            <person name="Wang Y."/>
            <person name="Lv Z."/>
            <person name="Lu X."/>
            <person name="Zhang F."/>
            <person name="Jiang W."/>
            <person name="Ma Y."/>
            <person name="Chen M."/>
            <person name="Hao X."/>
            <person name="Li L."/>
            <person name="Tang Y."/>
            <person name="Lv G."/>
            <person name="Zhou Y."/>
            <person name="Sun X."/>
            <person name="Brodelius P.E."/>
            <person name="Rose J.K.C."/>
            <person name="Tang K."/>
        </authorList>
    </citation>
    <scope>NUCLEOTIDE SEQUENCE [LARGE SCALE GENOMIC DNA]</scope>
    <source>
        <strain evidence="2">cv. Huhao1</strain>
        <tissue evidence="1">Leaf</tissue>
    </source>
</reference>
<sequence>MKTKRKAVPDDSALEMLTEEPEPLSLQASCNNQGLPSTSAHHGGLGSVVDICHSVPPSVATPVGMHNYVGRFSYPPDVVPVQVQTADGLVSTFESVTMIQPVSGQNQQDRPSPSQHLNAHAGNTISVPVVLDFSAGHVGHPAASGSGSPFMRGPDRWATQGAVDPPQRQGVPLEYAYFGRCDQICQHCGAYFWLAERRTGLPRTARDKLQDANIPNFQIRLFGVVGPSQYELPAGDTVGAIVYEGGPESMTDYDIVIERHSREPESVNKLHPRYMSLQFPLLFIYGEEGYHLKLTLKNLNPGDEEEEKKMSMKGFAIQANADINEKDRFDRDLQINCVYKIQGFGFDKTYAWGKTLDNDFTLCFGKYTQIDLLQDGDYPYHYFNFAAFNELSARLEKKTRY</sequence>
<dbReference type="AlphaFoldDB" id="A0A2U1M2S8"/>
<accession>A0A2U1M2S8</accession>
<gene>
    <name evidence="1" type="ORF">CTI12_AA400000</name>
</gene>
<organism evidence="1 2">
    <name type="scientific">Artemisia annua</name>
    <name type="common">Sweet wormwood</name>
    <dbReference type="NCBI Taxonomy" id="35608"/>
    <lineage>
        <taxon>Eukaryota</taxon>
        <taxon>Viridiplantae</taxon>
        <taxon>Streptophyta</taxon>
        <taxon>Embryophyta</taxon>
        <taxon>Tracheophyta</taxon>
        <taxon>Spermatophyta</taxon>
        <taxon>Magnoliopsida</taxon>
        <taxon>eudicotyledons</taxon>
        <taxon>Gunneridae</taxon>
        <taxon>Pentapetalae</taxon>
        <taxon>asterids</taxon>
        <taxon>campanulids</taxon>
        <taxon>Asterales</taxon>
        <taxon>Asteraceae</taxon>
        <taxon>Asteroideae</taxon>
        <taxon>Anthemideae</taxon>
        <taxon>Artemisiinae</taxon>
        <taxon>Artemisia</taxon>
    </lineage>
</organism>
<dbReference type="Proteomes" id="UP000245207">
    <property type="component" value="Unassembled WGS sequence"/>
</dbReference>
<dbReference type="EMBL" id="PKPP01006720">
    <property type="protein sequence ID" value="PWA55566.1"/>
    <property type="molecule type" value="Genomic_DNA"/>
</dbReference>
<evidence type="ECO:0000313" key="2">
    <source>
        <dbReference type="Proteomes" id="UP000245207"/>
    </source>
</evidence>
<name>A0A2U1M2S8_ARTAN</name>
<dbReference type="PANTHER" id="PTHR45786">
    <property type="entry name" value="DNA BINDING PROTEIN-LIKE"/>
    <property type="match status" value="1"/>
</dbReference>
<keyword evidence="2" id="KW-1185">Reference proteome</keyword>
<evidence type="ECO:0000313" key="1">
    <source>
        <dbReference type="EMBL" id="PWA55566.1"/>
    </source>
</evidence>
<dbReference type="PANTHER" id="PTHR45786:SF74">
    <property type="entry name" value="ATP-DEPENDENT DNA HELICASE"/>
    <property type="match status" value="1"/>
</dbReference>
<comment type="caution">
    <text evidence="1">The sequence shown here is derived from an EMBL/GenBank/DDBJ whole genome shotgun (WGS) entry which is preliminary data.</text>
</comment>
<proteinExistence type="predicted"/>
<protein>
    <submittedName>
        <fullName evidence="1">Retrotransposon-like protein</fullName>
    </submittedName>
</protein>